<organism evidence="1 2">
    <name type="scientific">Allacma fusca</name>
    <dbReference type="NCBI Taxonomy" id="39272"/>
    <lineage>
        <taxon>Eukaryota</taxon>
        <taxon>Metazoa</taxon>
        <taxon>Ecdysozoa</taxon>
        <taxon>Arthropoda</taxon>
        <taxon>Hexapoda</taxon>
        <taxon>Collembola</taxon>
        <taxon>Symphypleona</taxon>
        <taxon>Sminthuridae</taxon>
        <taxon>Allacma</taxon>
    </lineage>
</organism>
<dbReference type="Proteomes" id="UP000708208">
    <property type="component" value="Unassembled WGS sequence"/>
</dbReference>
<dbReference type="EMBL" id="CAJVCH010510086">
    <property type="protein sequence ID" value="CAG7821406.1"/>
    <property type="molecule type" value="Genomic_DNA"/>
</dbReference>
<accession>A0A8J2KWV3</accession>
<keyword evidence="2" id="KW-1185">Reference proteome</keyword>
<proteinExistence type="predicted"/>
<dbReference type="AlphaFoldDB" id="A0A8J2KWV3"/>
<sequence>MRVKLWEAYQNIETLNERPDLFLPCFSRIFSTVNVNNIRPPDISDLLDWIPPENIKQEYPYYLSGYDYNNLPGT</sequence>
<name>A0A8J2KWV3_9HEXA</name>
<protein>
    <submittedName>
        <fullName evidence="1">Uncharacterized protein</fullName>
    </submittedName>
</protein>
<reference evidence="1" key="1">
    <citation type="submission" date="2021-06" db="EMBL/GenBank/DDBJ databases">
        <authorList>
            <person name="Hodson N. C."/>
            <person name="Mongue J. A."/>
            <person name="Jaron S. K."/>
        </authorList>
    </citation>
    <scope>NUCLEOTIDE SEQUENCE</scope>
</reference>
<evidence type="ECO:0000313" key="2">
    <source>
        <dbReference type="Proteomes" id="UP000708208"/>
    </source>
</evidence>
<gene>
    <name evidence="1" type="ORF">AFUS01_LOCUS31747</name>
</gene>
<comment type="caution">
    <text evidence="1">The sequence shown here is derived from an EMBL/GenBank/DDBJ whole genome shotgun (WGS) entry which is preliminary data.</text>
</comment>
<dbReference type="OrthoDB" id="203812at2759"/>
<evidence type="ECO:0000313" key="1">
    <source>
        <dbReference type="EMBL" id="CAG7821406.1"/>
    </source>
</evidence>